<keyword evidence="7 9" id="KW-0401">Integrin</keyword>
<dbReference type="InterPro" id="IPR013649">
    <property type="entry name" value="Integrin_alpha_Ig-like_1"/>
</dbReference>
<dbReference type="PANTHER" id="PTHR23220">
    <property type="entry name" value="INTEGRIN ALPHA"/>
    <property type="match status" value="1"/>
</dbReference>
<comment type="subcellular location">
    <subcellularLocation>
        <location evidence="7">Membrane</location>
        <topology evidence="7">Single-pass type I membrane protein</topology>
    </subcellularLocation>
</comment>
<dbReference type="Gene3D" id="2.130.10.130">
    <property type="entry name" value="Integrin alpha, N-terminal"/>
    <property type="match status" value="1"/>
</dbReference>
<dbReference type="Gene3D" id="2.60.40.1460">
    <property type="entry name" value="Integrin domains. Chain A, domain 2"/>
    <property type="match status" value="1"/>
</dbReference>
<evidence type="ECO:0000256" key="6">
    <source>
        <dbReference type="PROSITE-ProRule" id="PRU00803"/>
    </source>
</evidence>
<dbReference type="InterPro" id="IPR000413">
    <property type="entry name" value="Integrin_alpha"/>
</dbReference>
<dbReference type="PROSITE" id="PS51470">
    <property type="entry name" value="FG_GAP"/>
    <property type="match status" value="3"/>
</dbReference>
<keyword evidence="7" id="KW-0675">Receptor</keyword>
<dbReference type="Gene3D" id="3.40.50.410">
    <property type="entry name" value="von Willebrand factor, type A domain"/>
    <property type="match status" value="1"/>
</dbReference>
<evidence type="ECO:0000259" key="8">
    <source>
        <dbReference type="PROSITE" id="PS50234"/>
    </source>
</evidence>
<dbReference type="GO" id="GO:0009897">
    <property type="term" value="C:external side of plasma membrane"/>
    <property type="evidence" value="ECO:0007669"/>
    <property type="project" value="TreeGrafter"/>
</dbReference>
<dbReference type="PRINTS" id="PR01185">
    <property type="entry name" value="INTEGRINA"/>
</dbReference>
<dbReference type="SUPFAM" id="SSF53300">
    <property type="entry name" value="vWA-like"/>
    <property type="match status" value="1"/>
</dbReference>
<dbReference type="SMART" id="SM00191">
    <property type="entry name" value="Int_alpha"/>
    <property type="match status" value="4"/>
</dbReference>
<dbReference type="GO" id="GO:0007229">
    <property type="term" value="P:integrin-mediated signaling pathway"/>
    <property type="evidence" value="ECO:0007669"/>
    <property type="project" value="UniProtKB-KW"/>
</dbReference>
<dbReference type="InterPro" id="IPR002035">
    <property type="entry name" value="VWF_A"/>
</dbReference>
<evidence type="ECO:0000256" key="3">
    <source>
        <dbReference type="ARBA" id="ARBA00022737"/>
    </source>
</evidence>
<keyword evidence="7" id="KW-0130">Cell adhesion</keyword>
<proteinExistence type="evidence at transcript level"/>
<dbReference type="InterPro" id="IPR013517">
    <property type="entry name" value="FG-GAP"/>
</dbReference>
<evidence type="ECO:0000256" key="7">
    <source>
        <dbReference type="RuleBase" id="RU003762"/>
    </source>
</evidence>
<dbReference type="GO" id="GO:0008305">
    <property type="term" value="C:integrin complex"/>
    <property type="evidence" value="ECO:0007669"/>
    <property type="project" value="InterPro"/>
</dbReference>
<dbReference type="PANTHER" id="PTHR23220:SF122">
    <property type="entry name" value="INTEGRIN ALPHA-PS1"/>
    <property type="match status" value="1"/>
</dbReference>
<organism evidence="9">
    <name type="scientific">Phallusia mammillata</name>
    <dbReference type="NCBI Taxonomy" id="59560"/>
    <lineage>
        <taxon>Eukaryota</taxon>
        <taxon>Metazoa</taxon>
        <taxon>Chordata</taxon>
        <taxon>Tunicata</taxon>
        <taxon>Ascidiacea</taxon>
        <taxon>Phlebobranchia</taxon>
        <taxon>Ascidiidae</taxon>
        <taxon>Phallusia</taxon>
    </lineage>
</organism>
<gene>
    <name evidence="9" type="primary">Itgal-001</name>
</gene>
<dbReference type="InterPro" id="IPR028994">
    <property type="entry name" value="Integrin_alpha_N"/>
</dbReference>
<evidence type="ECO:0000256" key="2">
    <source>
        <dbReference type="ARBA" id="ARBA00022729"/>
    </source>
</evidence>
<feature type="repeat" description="FG-GAP" evidence="6">
    <location>
        <begin position="277"/>
        <end position="333"/>
    </location>
</feature>
<keyword evidence="5" id="KW-0325">Glycoprotein</keyword>
<feature type="repeat" description="FG-GAP" evidence="6">
    <location>
        <begin position="337"/>
        <end position="398"/>
    </location>
</feature>
<dbReference type="Pfam" id="PF08441">
    <property type="entry name" value="Integrin_A_Ig_1"/>
    <property type="match status" value="1"/>
</dbReference>
<evidence type="ECO:0000256" key="1">
    <source>
        <dbReference type="ARBA" id="ARBA00022723"/>
    </source>
</evidence>
<feature type="domain" description="VWFA" evidence="8">
    <location>
        <begin position="1"/>
        <end position="72"/>
    </location>
</feature>
<accession>A0A6F9DEQ1</accession>
<dbReference type="GO" id="GO:0098609">
    <property type="term" value="P:cell-cell adhesion"/>
    <property type="evidence" value="ECO:0007669"/>
    <property type="project" value="TreeGrafter"/>
</dbReference>
<feature type="repeat" description="FG-GAP" evidence="6">
    <location>
        <begin position="207"/>
        <end position="268"/>
    </location>
</feature>
<sequence>MMIVVTDGKADKGSEAALADVAKKQRDGKVTMVAVGVGRQFSREQLLSIAGKKENVLEVSSFKNLDSLLETLRQVIIESAITILEGANLNATNELAQSQQGIATHISETSNIFLGAPGSFDRIGSVFSYGGAGPEYYRLDIDDFAEYNTSDITYNLQFLHDSYLGYSLSSGKFLPNGTEFVVAGMPRFDSKGIVLIYEASNNNNHIKVKPTGEYCQLGAYFGHSVLTVDANNDGLDDLMVSSPLYSEERSFDQGRVFVFINNPVDPLLSLPGGISSNVLMGSNKGGSRFGMSLMIAGDVDRNGYDDIIIGAPHEDDATGAVYLYFGSEHGFSNKYMERISGSVFGPIRHFGYATFGGKDMDFDGYPDVVVAAPSSDTIVVLRSRPVVDVMARIETDVSVINVLECLLDSPELCAQFNVCMKASYRFGNTSQVFDIQYDIDVDATKLLADRRLLLVDKQNEKAVLQISEDEICWICNLKINPSPFANLNDLEALSQPIEIKVAYAFTEEHTDVVMSPVLDPVAPNYVEDIWLVKPICENETCESNLSMTATYS</sequence>
<name>A0A6F9DEQ1_9ASCI</name>
<dbReference type="AlphaFoldDB" id="A0A6F9DEQ1"/>
<dbReference type="GO" id="GO:0046872">
    <property type="term" value="F:metal ion binding"/>
    <property type="evidence" value="ECO:0007669"/>
    <property type="project" value="UniProtKB-KW"/>
</dbReference>
<dbReference type="GO" id="GO:0033627">
    <property type="term" value="P:cell adhesion mediated by integrin"/>
    <property type="evidence" value="ECO:0007669"/>
    <property type="project" value="TreeGrafter"/>
</dbReference>
<keyword evidence="1" id="KW-0479">Metal-binding</keyword>
<dbReference type="GO" id="GO:0005178">
    <property type="term" value="F:integrin binding"/>
    <property type="evidence" value="ECO:0007669"/>
    <property type="project" value="TreeGrafter"/>
</dbReference>
<dbReference type="Pfam" id="PF01839">
    <property type="entry name" value="FG-GAP"/>
    <property type="match status" value="3"/>
</dbReference>
<dbReference type="EMBL" id="LR786065">
    <property type="protein sequence ID" value="CAB3257181.1"/>
    <property type="molecule type" value="mRNA"/>
</dbReference>
<evidence type="ECO:0000256" key="4">
    <source>
        <dbReference type="ARBA" id="ARBA00022837"/>
    </source>
</evidence>
<keyword evidence="3" id="KW-0677">Repeat</keyword>
<evidence type="ECO:0000256" key="5">
    <source>
        <dbReference type="ARBA" id="ARBA00023180"/>
    </source>
</evidence>
<keyword evidence="4" id="KW-0106">Calcium</keyword>
<protein>
    <submittedName>
        <fullName evidence="9">Integrin alpha-2-like</fullName>
    </submittedName>
</protein>
<dbReference type="InterPro" id="IPR036465">
    <property type="entry name" value="vWFA_dom_sf"/>
</dbReference>
<evidence type="ECO:0000313" key="9">
    <source>
        <dbReference type="EMBL" id="CAB3257181.1"/>
    </source>
</evidence>
<dbReference type="InterPro" id="IPR013519">
    <property type="entry name" value="Int_alpha_beta-p"/>
</dbReference>
<keyword evidence="2" id="KW-0732">Signal</keyword>
<dbReference type="PROSITE" id="PS50234">
    <property type="entry name" value="VWFA"/>
    <property type="match status" value="1"/>
</dbReference>
<reference evidence="9" key="1">
    <citation type="submission" date="2020-04" db="EMBL/GenBank/DDBJ databases">
        <authorList>
            <person name="Neveu A P."/>
        </authorList>
    </citation>
    <scope>NUCLEOTIDE SEQUENCE</scope>
    <source>
        <tissue evidence="9">Whole embryo</tissue>
    </source>
</reference>
<dbReference type="SUPFAM" id="SSF69318">
    <property type="entry name" value="Integrin alpha N-terminal domain"/>
    <property type="match status" value="1"/>
</dbReference>
<dbReference type="Pfam" id="PF00092">
    <property type="entry name" value="VWA"/>
    <property type="match status" value="1"/>
</dbReference>
<comment type="similarity">
    <text evidence="7">Belongs to the integrin alpha chain family.</text>
</comment>
<dbReference type="GO" id="GO:0007160">
    <property type="term" value="P:cell-matrix adhesion"/>
    <property type="evidence" value="ECO:0007669"/>
    <property type="project" value="TreeGrafter"/>
</dbReference>